<dbReference type="AlphaFoldDB" id="A0A7E4W5D4"/>
<evidence type="ECO:0000256" key="3">
    <source>
        <dbReference type="SAM" id="MobiDB-lite"/>
    </source>
</evidence>
<dbReference type="InterPro" id="IPR036322">
    <property type="entry name" value="WD40_repeat_dom_sf"/>
</dbReference>
<keyword evidence="4" id="KW-1185">Reference proteome</keyword>
<reference evidence="5" key="2">
    <citation type="submission" date="2020-10" db="UniProtKB">
        <authorList>
            <consortium name="WormBaseParasite"/>
        </authorList>
    </citation>
    <scope>IDENTIFICATION</scope>
</reference>
<proteinExistence type="predicted"/>
<feature type="region of interest" description="Disordered" evidence="3">
    <location>
        <begin position="1"/>
        <end position="27"/>
    </location>
</feature>
<dbReference type="InterPro" id="IPR015943">
    <property type="entry name" value="WD40/YVTN_repeat-like_dom_sf"/>
</dbReference>
<organism evidence="4 5">
    <name type="scientific">Panagrellus redivivus</name>
    <name type="common">Microworm</name>
    <dbReference type="NCBI Taxonomy" id="6233"/>
    <lineage>
        <taxon>Eukaryota</taxon>
        <taxon>Metazoa</taxon>
        <taxon>Ecdysozoa</taxon>
        <taxon>Nematoda</taxon>
        <taxon>Chromadorea</taxon>
        <taxon>Rhabditida</taxon>
        <taxon>Tylenchina</taxon>
        <taxon>Panagrolaimomorpha</taxon>
        <taxon>Panagrolaimoidea</taxon>
        <taxon>Panagrolaimidae</taxon>
        <taxon>Panagrellus</taxon>
    </lineage>
</organism>
<dbReference type="PANTHER" id="PTHR44472:SF1">
    <property type="entry name" value="DDB1 AND CUL4 ASSOCIATED FACTOR 4"/>
    <property type="match status" value="1"/>
</dbReference>
<protein>
    <submittedName>
        <fullName evidence="5">WD_REPEATS_REGION domain-containing protein</fullName>
    </submittedName>
</protein>
<evidence type="ECO:0000256" key="2">
    <source>
        <dbReference type="ARBA" id="ARBA00022737"/>
    </source>
</evidence>
<dbReference type="Gene3D" id="2.130.10.10">
    <property type="entry name" value="YVTN repeat-like/Quinoprotein amine dehydrogenase"/>
    <property type="match status" value="1"/>
</dbReference>
<reference evidence="4" key="1">
    <citation type="journal article" date="2013" name="Genetics">
        <title>The draft genome and transcriptome of Panagrellus redivivus are shaped by the harsh demands of a free-living lifestyle.</title>
        <authorList>
            <person name="Srinivasan J."/>
            <person name="Dillman A.R."/>
            <person name="Macchietto M.G."/>
            <person name="Heikkinen L."/>
            <person name="Lakso M."/>
            <person name="Fracchia K.M."/>
            <person name="Antoshechkin I."/>
            <person name="Mortazavi A."/>
            <person name="Wong G."/>
            <person name="Sternberg P.W."/>
        </authorList>
    </citation>
    <scope>NUCLEOTIDE SEQUENCE [LARGE SCALE GENOMIC DNA]</scope>
    <source>
        <strain evidence="4">MT8872</strain>
    </source>
</reference>
<dbReference type="PANTHER" id="PTHR44472">
    <property type="entry name" value="DDB1- AND CUL4-ASSOCIATED FACTOR 4-RELATED"/>
    <property type="match status" value="1"/>
</dbReference>
<name>A0A7E4W5D4_PANRE</name>
<dbReference type="Proteomes" id="UP000492821">
    <property type="component" value="Unassembled WGS sequence"/>
</dbReference>
<evidence type="ECO:0000256" key="1">
    <source>
        <dbReference type="ARBA" id="ARBA00022574"/>
    </source>
</evidence>
<keyword evidence="2" id="KW-0677">Repeat</keyword>
<dbReference type="InterPro" id="IPR052254">
    <property type="entry name" value="CUL4-DDB1_E3_ligase_receptor"/>
</dbReference>
<dbReference type="GO" id="GO:0080008">
    <property type="term" value="C:Cul4-RING E3 ubiquitin ligase complex"/>
    <property type="evidence" value="ECO:0007669"/>
    <property type="project" value="TreeGrafter"/>
</dbReference>
<sequence length="449" mass="50404">MVKPAHTHPDGDYGYTTPLTTYPSPPPTPSFRNILDSVRHGRLPPRQFDHIVNRSRLNRLNPNCPYVYNCAGLRSLSDSSWEYLDVSPNGTCLAAGSTTISNTNNLTNVESYSIKYNSDLSDLELKSRFDRTQELDRGQRLCIGNNVLGLEMAAIDNSHINPDSKVVDMARASFDTDVTCVLSVLLHSRSARMSTVSIKPMVGFAKSVLETENIIGLPLYTKSWQLKAPGWSGAFDSRNLRVSVGQDRRSVIFDVLTDHQWSFDSHDHTVISQAFSHDGNLLFSGREQDFATMHDLRVNRSPVKTFESADTVQYNCSSFSAGFISHLKSSPNYVITENYAGNLLKWDLRASKPILSYEGHKNQDKRVPVHIDSEEKYVFAVDRWGATRAWTIDDGTLLCEIPSPTTENMHFPRVVYADNWGGVNGNSGLMLAIDGKFFFYDLLHSYLSR</sequence>
<evidence type="ECO:0000313" key="4">
    <source>
        <dbReference type="Proteomes" id="UP000492821"/>
    </source>
</evidence>
<dbReference type="Pfam" id="PF23761">
    <property type="entry name" value="Beta-prop_DCAF4"/>
    <property type="match status" value="1"/>
</dbReference>
<accession>A0A7E4W5D4</accession>
<dbReference type="SUPFAM" id="SSF50978">
    <property type="entry name" value="WD40 repeat-like"/>
    <property type="match status" value="1"/>
</dbReference>
<evidence type="ECO:0000313" key="5">
    <source>
        <dbReference type="WBParaSite" id="Pan_g6536.t1"/>
    </source>
</evidence>
<keyword evidence="1" id="KW-0853">WD repeat</keyword>
<dbReference type="WBParaSite" id="Pan_g6536.t1">
    <property type="protein sequence ID" value="Pan_g6536.t1"/>
    <property type="gene ID" value="Pan_g6536"/>
</dbReference>